<evidence type="ECO:0000313" key="2">
    <source>
        <dbReference type="Proteomes" id="UP001562065"/>
    </source>
</evidence>
<reference evidence="1 2" key="1">
    <citation type="submission" date="2024-07" db="EMBL/GenBank/DDBJ databases">
        <authorList>
            <person name="Ren Q."/>
        </authorList>
    </citation>
    <scope>NUCLEOTIDE SEQUENCE [LARGE SCALE GENOMIC DNA]</scope>
    <source>
        <strain evidence="1 2">REN37</strain>
    </source>
</reference>
<organism evidence="1 2">
    <name type="scientific">Isoalcanivorax beigongshangi</name>
    <dbReference type="NCBI Taxonomy" id="3238810"/>
    <lineage>
        <taxon>Bacteria</taxon>
        <taxon>Pseudomonadati</taxon>
        <taxon>Pseudomonadota</taxon>
        <taxon>Gammaproteobacteria</taxon>
        <taxon>Oceanospirillales</taxon>
        <taxon>Alcanivoracaceae</taxon>
        <taxon>Isoalcanivorax</taxon>
    </lineage>
</organism>
<sequence>MADTEELGWSLDVIEGWEIEDLEDAAVFSHPEGAGVLQIIGYQEDEPITDEQLTMLAQDQLDAGLTAEQVVCGEFRGLRFVQREDGDFWRTWYLRADKVALAITYSCEDEDRNEELEAVDSMLASLVLERE</sequence>
<proteinExistence type="predicted"/>
<evidence type="ECO:0000313" key="1">
    <source>
        <dbReference type="EMBL" id="MEY1660986.1"/>
    </source>
</evidence>
<keyword evidence="2" id="KW-1185">Reference proteome</keyword>
<comment type="caution">
    <text evidence="1">The sequence shown here is derived from an EMBL/GenBank/DDBJ whole genome shotgun (WGS) entry which is preliminary data.</text>
</comment>
<dbReference type="EMBL" id="JBGCUO010000001">
    <property type="protein sequence ID" value="MEY1660986.1"/>
    <property type="molecule type" value="Genomic_DNA"/>
</dbReference>
<dbReference type="RefSeq" id="WP_369454225.1">
    <property type="nucleotide sequence ID" value="NZ_JBGCUO010000001.1"/>
</dbReference>
<dbReference type="Proteomes" id="UP001562065">
    <property type="component" value="Unassembled WGS sequence"/>
</dbReference>
<protein>
    <recommendedName>
        <fullName evidence="3">DUF3805 domain-containing protein</fullName>
    </recommendedName>
</protein>
<evidence type="ECO:0008006" key="3">
    <source>
        <dbReference type="Google" id="ProtNLM"/>
    </source>
</evidence>
<accession>A0ABV4AG02</accession>
<name>A0ABV4AG02_9GAMM</name>
<dbReference type="Gene3D" id="3.40.1000.10">
    <property type="entry name" value="Mog1/PsbP, alpha/beta/alpha sandwich"/>
    <property type="match status" value="1"/>
</dbReference>
<gene>
    <name evidence="1" type="ORF">AB5I84_02360</name>
</gene>